<reference evidence="1" key="1">
    <citation type="submission" date="2021-02" db="EMBL/GenBank/DDBJ databases">
        <authorList>
            <consortium name="DOE Joint Genome Institute"/>
            <person name="Ahrendt S."/>
            <person name="Looney B.P."/>
            <person name="Miyauchi S."/>
            <person name="Morin E."/>
            <person name="Drula E."/>
            <person name="Courty P.E."/>
            <person name="Chicoki N."/>
            <person name="Fauchery L."/>
            <person name="Kohler A."/>
            <person name="Kuo A."/>
            <person name="Labutti K."/>
            <person name="Pangilinan J."/>
            <person name="Lipzen A."/>
            <person name="Riley R."/>
            <person name="Andreopoulos W."/>
            <person name="He G."/>
            <person name="Johnson J."/>
            <person name="Barry K.W."/>
            <person name="Grigoriev I.V."/>
            <person name="Nagy L."/>
            <person name="Hibbett D."/>
            <person name="Henrissat B."/>
            <person name="Matheny P.B."/>
            <person name="Labbe J."/>
            <person name="Martin F."/>
        </authorList>
    </citation>
    <scope>NUCLEOTIDE SEQUENCE</scope>
    <source>
        <strain evidence="1">EC-137</strain>
    </source>
</reference>
<evidence type="ECO:0000313" key="1">
    <source>
        <dbReference type="EMBL" id="KAI0029169.1"/>
    </source>
</evidence>
<keyword evidence="2" id="KW-1185">Reference proteome</keyword>
<dbReference type="Proteomes" id="UP000814128">
    <property type="component" value="Unassembled WGS sequence"/>
</dbReference>
<organism evidence="1 2">
    <name type="scientific">Vararia minispora EC-137</name>
    <dbReference type="NCBI Taxonomy" id="1314806"/>
    <lineage>
        <taxon>Eukaryota</taxon>
        <taxon>Fungi</taxon>
        <taxon>Dikarya</taxon>
        <taxon>Basidiomycota</taxon>
        <taxon>Agaricomycotina</taxon>
        <taxon>Agaricomycetes</taxon>
        <taxon>Russulales</taxon>
        <taxon>Lachnocladiaceae</taxon>
        <taxon>Vararia</taxon>
    </lineage>
</organism>
<name>A0ACB8QBJ5_9AGAM</name>
<sequence>MAPVKLYVYDLSGGLAAQLSRQLTGRQIDGVWHTSIVVFGKEIFYGQGIMVTPPGRSHHGQPLRIVDMGETALDEETFQEYLTEMHQYYTADKYHLLDFNCNSFTNDVVGFLTGGSIPDWIKDLPSDFLSTPFGAALRPTIDAMYRRPVATSPSAPTSLSSAPAASQLASTLLQAVSARAVGAPSAASTASGTSTPSTATLAAPIHISTNSASFKSTLSAHRVSVVFFTSATCGPCRMIEPVFENLAREKTKGEGRIAFIKVDLGIGMSGAIANEYEVRATPTFIFFLGSQKKAELKGVNAPELKTQIDLLLYEAFPPHKHTSLSLPSTEAISLKPILFTQAPALDTVREKLFSFIISSSIRDKDRIKTSISETIIPWLKARFAKDGSLNPTPPSQVFAQVATAIVQDLPVDSLFPFLDLWRLGVLDAQIASSSQQALVDLLVRLNTSGTSASRATLLTLLRLLSNALGGSLARPLLAVDRAAATGVLVQTLLHADRLVRVAAASAAFNVAAWVQRGRVARVRGETQVGLDGAAESDEDGDWEVELVSAVVEAIGSEKESEDVYHRLVATLAFLTRLSPNFDSHVAPLLEVLQARETVQRKALGKGGLKVEKADVKTLGVEVADKLCA</sequence>
<comment type="caution">
    <text evidence="1">The sequence shown here is derived from an EMBL/GenBank/DDBJ whole genome shotgun (WGS) entry which is preliminary data.</text>
</comment>
<dbReference type="EMBL" id="MU273694">
    <property type="protein sequence ID" value="KAI0029169.1"/>
    <property type="molecule type" value="Genomic_DNA"/>
</dbReference>
<accession>A0ACB8QBJ5</accession>
<proteinExistence type="predicted"/>
<gene>
    <name evidence="1" type="ORF">K488DRAFT_57021</name>
</gene>
<protein>
    <submittedName>
        <fullName evidence="1">PPPDE putative peptidase domain-containing protein</fullName>
    </submittedName>
</protein>
<evidence type="ECO:0000313" key="2">
    <source>
        <dbReference type="Proteomes" id="UP000814128"/>
    </source>
</evidence>
<reference evidence="1" key="2">
    <citation type="journal article" date="2022" name="New Phytol.">
        <title>Evolutionary transition to the ectomycorrhizal habit in the genomes of a hyperdiverse lineage of mushroom-forming fungi.</title>
        <authorList>
            <person name="Looney B."/>
            <person name="Miyauchi S."/>
            <person name="Morin E."/>
            <person name="Drula E."/>
            <person name="Courty P.E."/>
            <person name="Kohler A."/>
            <person name="Kuo A."/>
            <person name="LaButti K."/>
            <person name="Pangilinan J."/>
            <person name="Lipzen A."/>
            <person name="Riley R."/>
            <person name="Andreopoulos W."/>
            <person name="He G."/>
            <person name="Johnson J."/>
            <person name="Nolan M."/>
            <person name="Tritt A."/>
            <person name="Barry K.W."/>
            <person name="Grigoriev I.V."/>
            <person name="Nagy L.G."/>
            <person name="Hibbett D."/>
            <person name="Henrissat B."/>
            <person name="Matheny P.B."/>
            <person name="Labbe J."/>
            <person name="Martin F.M."/>
        </authorList>
    </citation>
    <scope>NUCLEOTIDE SEQUENCE</scope>
    <source>
        <strain evidence="1">EC-137</strain>
    </source>
</reference>